<gene>
    <name evidence="3" type="ordered locus">BVAF_377</name>
</gene>
<dbReference type="Gene3D" id="2.40.160.160">
    <property type="entry name" value="Inverse autotransporter, beta-domain"/>
    <property type="match status" value="1"/>
</dbReference>
<reference evidence="3 4" key="1">
    <citation type="journal article" date="2010" name="BMC Genomics">
        <title>Unprecedented loss of ammonia assimilation capability in a urease-encoding bacterial mutualist.</title>
        <authorList>
            <person name="Williams L.E."/>
            <person name="Wernegreen J.J."/>
        </authorList>
    </citation>
    <scope>NUCLEOTIDE SEQUENCE [LARGE SCALE GENOMIC DNA]</scope>
    <source>
        <strain evidence="3 4">BVAF</strain>
    </source>
</reference>
<evidence type="ECO:0000256" key="1">
    <source>
        <dbReference type="SAM" id="MobiDB-lite"/>
    </source>
</evidence>
<feature type="domain" description="Inverse autotransporter beta-domain" evidence="2">
    <location>
        <begin position="66"/>
        <end position="318"/>
    </location>
</feature>
<dbReference type="InterPro" id="IPR024519">
    <property type="entry name" value="IAT_beta"/>
</dbReference>
<keyword evidence="4" id="KW-1185">Reference proteome</keyword>
<dbReference type="AlphaFoldDB" id="E8Q676"/>
<proteinExistence type="predicted"/>
<feature type="region of interest" description="Disordered" evidence="1">
    <location>
        <begin position="714"/>
        <end position="738"/>
    </location>
</feature>
<name>E8Q676_BLOVB</name>
<organism evidence="3 4">
    <name type="scientific">Blochmanniella vafra (strain BVAF)</name>
    <dbReference type="NCBI Taxonomy" id="859654"/>
    <lineage>
        <taxon>Bacteria</taxon>
        <taxon>Pseudomonadati</taxon>
        <taxon>Pseudomonadota</taxon>
        <taxon>Gammaproteobacteria</taxon>
        <taxon>Enterobacterales</taxon>
        <taxon>Enterobacteriaceae</taxon>
        <taxon>ant endosymbionts</taxon>
        <taxon>Candidatus Blochmanniella</taxon>
    </lineage>
</organism>
<dbReference type="HOGENOM" id="CLU_410326_0_0_6"/>
<dbReference type="KEGG" id="bva:BVAF_377"/>
<protein>
    <recommendedName>
        <fullName evidence="2">Inverse autotransporter beta-domain domain-containing protein</fullName>
    </recommendedName>
</protein>
<dbReference type="STRING" id="859654.BVAF_377"/>
<dbReference type="EMBL" id="CP002189">
    <property type="protein sequence ID" value="ADV33770.1"/>
    <property type="molecule type" value="Genomic_DNA"/>
</dbReference>
<dbReference type="InterPro" id="IPR038177">
    <property type="entry name" value="IAT_beta_sf"/>
</dbReference>
<dbReference type="Proteomes" id="UP000007464">
    <property type="component" value="Chromosome"/>
</dbReference>
<evidence type="ECO:0000313" key="4">
    <source>
        <dbReference type="Proteomes" id="UP000007464"/>
    </source>
</evidence>
<evidence type="ECO:0000313" key="3">
    <source>
        <dbReference type="EMBL" id="ADV33770.1"/>
    </source>
</evidence>
<accession>E8Q676</accession>
<sequence length="738" mass="86035">MLPMMKICNANNVNAHNAFINSLIPISINSDIDHLYKNEILSNKFIRLINNNKEDINLNNAHKFYLYRMYKNNITNTLQYNYKVLPFFYHYKNDNQFRIQLKNDSINILRVMHKYLWNHIYGTTLSFVQAGIKKTVSKEKIAILGIGKRHVHNNKHVIGCNSFIYFPIFNRQTHPYFLNLGGEYWYNNLVCLFKSYYTINSTPNFYKPFCFYTSYIYPKTGYQICIENKLPYISELKSQIKIEKFIYRKKNNNIFDCINKHHNHCLYINLIYTPIPLLDIKIDNLFIQKKYYDTTCSISLNYQYNIPFQQHINNKQYLYNQSKSIISNNLNAILEPFIPSSKLCMINSTNNYGIIDLSKSNQEITGYPGEIKLIKIIGNNHESNLTWDMQNFYNQGGQMLHVKHDMYAISFPKIPLEKEVYILFSKNENHNCTNNSINHIKQKIKILVNNYAQTTLTSQLNNTLLFNNDNISNNQSTLLSDSTNNLVKSDENHEIYTNTITTHDNNKVINYYYPITEQQKNQDTNDVDVLHDNHNTTTSENSLNKTIDGIQEKSNSNSISLSPPPPPPMPLQLYSTQIETKLLPKKIYNDDSELFLISKSTQPSQLDEKLEKNTDNSTITITNINIPTTSRNNSCIKNDDNYHQLKTNNSNNNLSYLIPMHKQFKFSSINSDEYIKKLENSILERKKLRCTSEMEKILSKLHLSSSFSSIEDSVETNDSSDNFSTSSTNTQNINTKKN</sequence>
<dbReference type="Pfam" id="PF11924">
    <property type="entry name" value="IAT_beta"/>
    <property type="match status" value="1"/>
</dbReference>
<evidence type="ECO:0000259" key="2">
    <source>
        <dbReference type="Pfam" id="PF11924"/>
    </source>
</evidence>